<feature type="transmembrane region" description="Helical" evidence="2">
    <location>
        <begin position="287"/>
        <end position="320"/>
    </location>
</feature>
<comment type="caution">
    <text evidence="3">The sequence shown here is derived from an EMBL/GenBank/DDBJ whole genome shotgun (WGS) entry which is preliminary data.</text>
</comment>
<organism evidence="3 4">
    <name type="scientific">Adineta ricciae</name>
    <name type="common">Rotifer</name>
    <dbReference type="NCBI Taxonomy" id="249248"/>
    <lineage>
        <taxon>Eukaryota</taxon>
        <taxon>Metazoa</taxon>
        <taxon>Spiralia</taxon>
        <taxon>Gnathifera</taxon>
        <taxon>Rotifera</taxon>
        <taxon>Eurotatoria</taxon>
        <taxon>Bdelloidea</taxon>
        <taxon>Adinetida</taxon>
        <taxon>Adinetidae</taxon>
        <taxon>Adineta</taxon>
    </lineage>
</organism>
<proteinExistence type="predicted"/>
<feature type="coiled-coil region" evidence="1">
    <location>
        <begin position="51"/>
        <end position="78"/>
    </location>
</feature>
<evidence type="ECO:0000313" key="4">
    <source>
        <dbReference type="Proteomes" id="UP000663828"/>
    </source>
</evidence>
<keyword evidence="4" id="KW-1185">Reference proteome</keyword>
<evidence type="ECO:0000313" key="3">
    <source>
        <dbReference type="EMBL" id="CAF0768604.1"/>
    </source>
</evidence>
<keyword evidence="2" id="KW-0812">Transmembrane</keyword>
<reference evidence="3" key="1">
    <citation type="submission" date="2021-02" db="EMBL/GenBank/DDBJ databases">
        <authorList>
            <person name="Nowell W R."/>
        </authorList>
    </citation>
    <scope>NUCLEOTIDE SEQUENCE</scope>
</reference>
<evidence type="ECO:0000256" key="1">
    <source>
        <dbReference type="SAM" id="Coils"/>
    </source>
</evidence>
<protein>
    <submittedName>
        <fullName evidence="3">Uncharacterized protein</fullName>
    </submittedName>
</protein>
<dbReference type="PANTHER" id="PTHR33444">
    <property type="entry name" value="SI:DKEY-19B23.12-RELATED"/>
    <property type="match status" value="1"/>
</dbReference>
<accession>A0A813QIV7</accession>
<dbReference type="EMBL" id="CAJNOR010000040">
    <property type="protein sequence ID" value="CAF0768604.1"/>
    <property type="molecule type" value="Genomic_DNA"/>
</dbReference>
<gene>
    <name evidence="3" type="ORF">XAT740_LOCUS1328</name>
</gene>
<keyword evidence="2" id="KW-1133">Transmembrane helix</keyword>
<keyword evidence="2" id="KW-0472">Membrane</keyword>
<feature type="transmembrane region" description="Helical" evidence="2">
    <location>
        <begin position="340"/>
        <end position="362"/>
    </location>
</feature>
<dbReference type="PANTHER" id="PTHR33444:SF7">
    <property type="entry name" value="TRANSMEMBRANE PROTEIN 272"/>
    <property type="match status" value="1"/>
</dbReference>
<keyword evidence="1" id="KW-0175">Coiled coil</keyword>
<feature type="transmembrane region" description="Helical" evidence="2">
    <location>
        <begin position="249"/>
        <end position="275"/>
    </location>
</feature>
<sequence>MSLSPTQDLLDRIDRLHVILASDLPALSPTVAHRPTNSLDLRSIHTFHSTIKSESMIIDELQQYIDKLEREREILLKSYSILLQLLKHHDSNDKKRKFQSIVFVLFVIVSGPFRKLHEKMTTVAAAATGIPTTDLIAENDKDKRPDSDITVVPKSVSIGEPISNIDTTTPKEIDENPAVYNELSKLKPIESSKLPLSIKHVKSSLKAALCESTFVLIIVGFTSIVPIFQLMLGCRYFHECPVNSHIPQYLLVAGITGLSIILLGIIFILFTLFVASRLRAKNARSPPLPVAITLLAVFLVEICFVLFLCAWSIVGSVWILKVWNKVQYEFPFATDYCDPILYRFAYGLLLASIVTYVFACVLSCRQGRKVFIISRHETTLRVLTTDS</sequence>
<dbReference type="InterPro" id="IPR040350">
    <property type="entry name" value="TMEM272"/>
</dbReference>
<name>A0A813QIV7_ADIRI</name>
<feature type="transmembrane region" description="Helical" evidence="2">
    <location>
        <begin position="208"/>
        <end position="229"/>
    </location>
</feature>
<dbReference type="AlphaFoldDB" id="A0A813QIV7"/>
<dbReference type="Proteomes" id="UP000663828">
    <property type="component" value="Unassembled WGS sequence"/>
</dbReference>
<evidence type="ECO:0000256" key="2">
    <source>
        <dbReference type="SAM" id="Phobius"/>
    </source>
</evidence>